<proteinExistence type="inferred from homology"/>
<accession>A0A919IQ58</accession>
<evidence type="ECO:0000256" key="5">
    <source>
        <dbReference type="PROSITE-ProRule" id="PRU00284"/>
    </source>
</evidence>
<dbReference type="AlphaFoldDB" id="A0A919IQ58"/>
<evidence type="ECO:0000313" key="10">
    <source>
        <dbReference type="Proteomes" id="UP000619479"/>
    </source>
</evidence>
<dbReference type="SMART" id="SM00304">
    <property type="entry name" value="HAMP"/>
    <property type="match status" value="1"/>
</dbReference>
<dbReference type="SUPFAM" id="SSF58104">
    <property type="entry name" value="Methyl-accepting chemotaxis protein (MCP) signaling domain"/>
    <property type="match status" value="1"/>
</dbReference>
<keyword evidence="1 6" id="KW-0812">Transmembrane</keyword>
<keyword evidence="6" id="KW-0472">Membrane</keyword>
<dbReference type="GO" id="GO:0007165">
    <property type="term" value="P:signal transduction"/>
    <property type="evidence" value="ECO:0007669"/>
    <property type="project" value="UniProtKB-KW"/>
</dbReference>
<feature type="domain" description="Methyl-accepting transducer" evidence="7">
    <location>
        <begin position="281"/>
        <end position="503"/>
    </location>
</feature>
<keyword evidence="2 6" id="KW-1133">Transmembrane helix</keyword>
<dbReference type="GO" id="GO:0016020">
    <property type="term" value="C:membrane"/>
    <property type="evidence" value="ECO:0007669"/>
    <property type="project" value="InterPro"/>
</dbReference>
<organism evidence="9 10">
    <name type="scientific">Actinoplanes cyaneus</name>
    <dbReference type="NCBI Taxonomy" id="52696"/>
    <lineage>
        <taxon>Bacteria</taxon>
        <taxon>Bacillati</taxon>
        <taxon>Actinomycetota</taxon>
        <taxon>Actinomycetes</taxon>
        <taxon>Micromonosporales</taxon>
        <taxon>Micromonosporaceae</taxon>
        <taxon>Actinoplanes</taxon>
    </lineage>
</organism>
<gene>
    <name evidence="9" type="ORF">Acy02nite_80510</name>
</gene>
<evidence type="ECO:0000256" key="4">
    <source>
        <dbReference type="ARBA" id="ARBA00029447"/>
    </source>
</evidence>
<evidence type="ECO:0000256" key="3">
    <source>
        <dbReference type="ARBA" id="ARBA00023224"/>
    </source>
</evidence>
<feature type="transmembrane region" description="Helical" evidence="6">
    <location>
        <begin position="20"/>
        <end position="39"/>
    </location>
</feature>
<reference evidence="9" key="1">
    <citation type="submission" date="2021-01" db="EMBL/GenBank/DDBJ databases">
        <title>Whole genome shotgun sequence of Actinoplanes cyaneus NBRC 14990.</title>
        <authorList>
            <person name="Komaki H."/>
            <person name="Tamura T."/>
        </authorList>
    </citation>
    <scope>NUCLEOTIDE SEQUENCE</scope>
    <source>
        <strain evidence="9">NBRC 14990</strain>
    </source>
</reference>
<dbReference type="PROSITE" id="PS50885">
    <property type="entry name" value="HAMP"/>
    <property type="match status" value="1"/>
</dbReference>
<dbReference type="Pfam" id="PF00015">
    <property type="entry name" value="MCPsignal"/>
    <property type="match status" value="1"/>
</dbReference>
<keyword evidence="10" id="KW-1185">Reference proteome</keyword>
<evidence type="ECO:0000256" key="6">
    <source>
        <dbReference type="SAM" id="Phobius"/>
    </source>
</evidence>
<evidence type="ECO:0008006" key="11">
    <source>
        <dbReference type="Google" id="ProtNLM"/>
    </source>
</evidence>
<dbReference type="RefSeq" id="WP_239175672.1">
    <property type="nucleotide sequence ID" value="NZ_BAAAUC010000050.1"/>
</dbReference>
<dbReference type="CDD" id="cd06225">
    <property type="entry name" value="HAMP"/>
    <property type="match status" value="1"/>
</dbReference>
<sequence>MGTGVESLSRRGGVTIVGRLVVMGAAGLLSVGLVTGFAVRNASGQSAANEEIAKVSEAMSDQWNADMMHDALRADVMAAMYATTAAMRESFAVDEVAGHGQTMLTMYDDAAANAPPELAADYAAIRPSVQKYTEVANDMVTSAAEDHAATAGRLPDFLTVYSDLEEKLGGLDERMYAAVEAAAAEGTETSRSSNRLIVLAAILAALITATACALTVRAIRRPLRGMLDALRALAKRDLTVRAPVINRDELGEMATALNEATTVLQGTVSATADRVTVLTGASTELQRLAGTLDQSAEATSAQARSADASAGNVSGSVNDMMAATEQLSASIREIAKQALAAATTTNEATTGANRTADAVAKLSDASREVGDIVQMITNIAEQTNLLALNASIEAARAGQAGKGFAVVASEVKDLAQETAQATADITAKILTIQEMTAGTAAAIAAISAVIDRIDDGQRTIAAAVEEQSATTDQLARDVGAVSAAASEISGTVSHISTSSADTAEGANTTRHSAELVSGAAGEIRALISEFRY</sequence>
<dbReference type="PANTHER" id="PTHR32089">
    <property type="entry name" value="METHYL-ACCEPTING CHEMOTAXIS PROTEIN MCPB"/>
    <property type="match status" value="1"/>
</dbReference>
<dbReference type="SMART" id="SM00283">
    <property type="entry name" value="MA"/>
    <property type="match status" value="1"/>
</dbReference>
<feature type="domain" description="HAMP" evidence="8">
    <location>
        <begin position="217"/>
        <end position="269"/>
    </location>
</feature>
<evidence type="ECO:0000313" key="9">
    <source>
        <dbReference type="EMBL" id="GID70170.1"/>
    </source>
</evidence>
<comment type="similarity">
    <text evidence="4">Belongs to the methyl-accepting chemotaxis (MCP) protein family.</text>
</comment>
<dbReference type="InterPro" id="IPR004090">
    <property type="entry name" value="Chemotax_Me-accpt_rcpt"/>
</dbReference>
<feature type="transmembrane region" description="Helical" evidence="6">
    <location>
        <begin position="196"/>
        <end position="216"/>
    </location>
</feature>
<protein>
    <recommendedName>
        <fullName evidence="11">Methyl-accepting chemotaxis protein</fullName>
    </recommendedName>
</protein>
<evidence type="ECO:0000259" key="8">
    <source>
        <dbReference type="PROSITE" id="PS50885"/>
    </source>
</evidence>
<name>A0A919IQ58_9ACTN</name>
<dbReference type="PANTHER" id="PTHR32089:SF112">
    <property type="entry name" value="LYSOZYME-LIKE PROTEIN-RELATED"/>
    <property type="match status" value="1"/>
</dbReference>
<evidence type="ECO:0000256" key="1">
    <source>
        <dbReference type="ARBA" id="ARBA00022692"/>
    </source>
</evidence>
<dbReference type="InterPro" id="IPR004089">
    <property type="entry name" value="MCPsignal_dom"/>
</dbReference>
<dbReference type="InterPro" id="IPR003660">
    <property type="entry name" value="HAMP_dom"/>
</dbReference>
<evidence type="ECO:0000256" key="2">
    <source>
        <dbReference type="ARBA" id="ARBA00022989"/>
    </source>
</evidence>
<dbReference type="EMBL" id="BOMH01000072">
    <property type="protein sequence ID" value="GID70170.1"/>
    <property type="molecule type" value="Genomic_DNA"/>
</dbReference>
<dbReference type="PRINTS" id="PR00260">
    <property type="entry name" value="CHEMTRNSDUCR"/>
</dbReference>
<dbReference type="GO" id="GO:0004888">
    <property type="term" value="F:transmembrane signaling receptor activity"/>
    <property type="evidence" value="ECO:0007669"/>
    <property type="project" value="InterPro"/>
</dbReference>
<dbReference type="PROSITE" id="PS50111">
    <property type="entry name" value="CHEMOTAXIS_TRANSDUC_2"/>
    <property type="match status" value="1"/>
</dbReference>
<keyword evidence="3 5" id="KW-0807">Transducer</keyword>
<dbReference type="Proteomes" id="UP000619479">
    <property type="component" value="Unassembled WGS sequence"/>
</dbReference>
<evidence type="ECO:0000259" key="7">
    <source>
        <dbReference type="PROSITE" id="PS50111"/>
    </source>
</evidence>
<dbReference type="Pfam" id="PF00672">
    <property type="entry name" value="HAMP"/>
    <property type="match status" value="1"/>
</dbReference>
<dbReference type="Gene3D" id="1.10.287.950">
    <property type="entry name" value="Methyl-accepting chemotaxis protein"/>
    <property type="match status" value="1"/>
</dbReference>
<comment type="caution">
    <text evidence="9">The sequence shown here is derived from an EMBL/GenBank/DDBJ whole genome shotgun (WGS) entry which is preliminary data.</text>
</comment>
<dbReference type="GO" id="GO:0006935">
    <property type="term" value="P:chemotaxis"/>
    <property type="evidence" value="ECO:0007669"/>
    <property type="project" value="InterPro"/>
</dbReference>